<evidence type="ECO:0000313" key="2">
    <source>
        <dbReference type="EMBL" id="MCO8275521.1"/>
    </source>
</evidence>
<organism evidence="2 3">
    <name type="scientific">Paractinoplanes aksuensis</name>
    <dbReference type="NCBI Taxonomy" id="2939490"/>
    <lineage>
        <taxon>Bacteria</taxon>
        <taxon>Bacillati</taxon>
        <taxon>Actinomycetota</taxon>
        <taxon>Actinomycetes</taxon>
        <taxon>Micromonosporales</taxon>
        <taxon>Micromonosporaceae</taxon>
        <taxon>Paractinoplanes</taxon>
    </lineage>
</organism>
<reference evidence="2 3" key="1">
    <citation type="submission" date="2022-06" db="EMBL/GenBank/DDBJ databases">
        <title>New Species of the Genus Actinoplanes, ActinopZanes ferrugineus.</title>
        <authorList>
            <person name="Ding P."/>
        </authorList>
    </citation>
    <scope>NUCLEOTIDE SEQUENCE [LARGE SCALE GENOMIC DNA]</scope>
    <source>
        <strain evidence="2 3">TRM88003</strain>
    </source>
</reference>
<dbReference type="InterPro" id="IPR029058">
    <property type="entry name" value="AB_hydrolase_fold"/>
</dbReference>
<keyword evidence="2" id="KW-0378">Hydrolase</keyword>
<evidence type="ECO:0000313" key="3">
    <source>
        <dbReference type="Proteomes" id="UP001523369"/>
    </source>
</evidence>
<dbReference type="SUPFAM" id="SSF53474">
    <property type="entry name" value="alpha/beta-Hydrolases"/>
    <property type="match status" value="1"/>
</dbReference>
<dbReference type="InterPro" id="IPR000073">
    <property type="entry name" value="AB_hydrolase_1"/>
</dbReference>
<dbReference type="Proteomes" id="UP001523369">
    <property type="component" value="Unassembled WGS sequence"/>
</dbReference>
<dbReference type="EMBL" id="JAMYJR010000038">
    <property type="protein sequence ID" value="MCO8275521.1"/>
    <property type="molecule type" value="Genomic_DNA"/>
</dbReference>
<dbReference type="RefSeq" id="WP_253241585.1">
    <property type="nucleotide sequence ID" value="NZ_JAMYJR010000038.1"/>
</dbReference>
<comment type="caution">
    <text evidence="2">The sequence shown here is derived from an EMBL/GenBank/DDBJ whole genome shotgun (WGS) entry which is preliminary data.</text>
</comment>
<sequence length="291" mass="30524">MRSLDENSGFAAATRAAQAVIAADAADRTVRPQSHSRLLSHGSRTERAVLLLHGYTHGPEQMDALAGDFHARGYNVWVPRAPGHGTTDPGDHRRITTSGLTMYATRGLDIAAGLGGEVGVVGISAGAILATWLTQQSGPAVNRLLLLSPFFGPAPGQVPASLLRPLTFLYGRGLLPDRVTSRGYSLRSVSRYLAITRHLVKPARPAGLRSIALVISALDDVVDTAAATAVPARIAGVGVGVGEILLPTLVVPELTGLGHDTLSLAGRPDEGELRGQYIRLYETGRTTVGTP</sequence>
<keyword evidence="3" id="KW-1185">Reference proteome</keyword>
<feature type="domain" description="AB hydrolase-1" evidence="1">
    <location>
        <begin position="49"/>
        <end position="259"/>
    </location>
</feature>
<evidence type="ECO:0000259" key="1">
    <source>
        <dbReference type="Pfam" id="PF12697"/>
    </source>
</evidence>
<name>A0ABT1DXD1_9ACTN</name>
<accession>A0ABT1DXD1</accession>
<dbReference type="GO" id="GO:0016787">
    <property type="term" value="F:hydrolase activity"/>
    <property type="evidence" value="ECO:0007669"/>
    <property type="project" value="UniProtKB-KW"/>
</dbReference>
<dbReference type="Pfam" id="PF12697">
    <property type="entry name" value="Abhydrolase_6"/>
    <property type="match status" value="1"/>
</dbReference>
<gene>
    <name evidence="2" type="ORF">M1L60_33550</name>
</gene>
<proteinExistence type="predicted"/>
<dbReference type="Gene3D" id="3.40.50.1820">
    <property type="entry name" value="alpha/beta hydrolase"/>
    <property type="match status" value="1"/>
</dbReference>
<protein>
    <submittedName>
        <fullName evidence="2">Alpha/beta fold hydrolase</fullName>
    </submittedName>
</protein>